<organism evidence="3 4">
    <name type="scientific">Trametes cubensis</name>
    <dbReference type="NCBI Taxonomy" id="1111947"/>
    <lineage>
        <taxon>Eukaryota</taxon>
        <taxon>Fungi</taxon>
        <taxon>Dikarya</taxon>
        <taxon>Basidiomycota</taxon>
        <taxon>Agaricomycotina</taxon>
        <taxon>Agaricomycetes</taxon>
        <taxon>Polyporales</taxon>
        <taxon>Polyporaceae</taxon>
        <taxon>Trametes</taxon>
    </lineage>
</organism>
<proteinExistence type="predicted"/>
<feature type="transmembrane region" description="Helical" evidence="2">
    <location>
        <begin position="217"/>
        <end position="242"/>
    </location>
</feature>
<evidence type="ECO:0000313" key="4">
    <source>
        <dbReference type="Proteomes" id="UP001215151"/>
    </source>
</evidence>
<evidence type="ECO:0000256" key="1">
    <source>
        <dbReference type="SAM" id="MobiDB-lite"/>
    </source>
</evidence>
<keyword evidence="4" id="KW-1185">Reference proteome</keyword>
<feature type="compositionally biased region" description="Low complexity" evidence="1">
    <location>
        <begin position="372"/>
        <end position="383"/>
    </location>
</feature>
<dbReference type="AlphaFoldDB" id="A0AAD7XCW6"/>
<feature type="region of interest" description="Disordered" evidence="1">
    <location>
        <begin position="192"/>
        <end position="213"/>
    </location>
</feature>
<keyword evidence="2" id="KW-1133">Transmembrane helix</keyword>
<accession>A0AAD7XCW6</accession>
<dbReference type="Proteomes" id="UP001215151">
    <property type="component" value="Unassembled WGS sequence"/>
</dbReference>
<name>A0AAD7XCW6_9APHY</name>
<feature type="region of interest" description="Disordered" evidence="1">
    <location>
        <begin position="322"/>
        <end position="386"/>
    </location>
</feature>
<evidence type="ECO:0000313" key="3">
    <source>
        <dbReference type="EMBL" id="KAJ8487594.1"/>
    </source>
</evidence>
<feature type="compositionally biased region" description="Low complexity" evidence="1">
    <location>
        <begin position="322"/>
        <end position="331"/>
    </location>
</feature>
<comment type="caution">
    <text evidence="3">The sequence shown here is derived from an EMBL/GenBank/DDBJ whole genome shotgun (WGS) entry which is preliminary data.</text>
</comment>
<feature type="compositionally biased region" description="Polar residues" evidence="1">
    <location>
        <begin position="197"/>
        <end position="213"/>
    </location>
</feature>
<reference evidence="3" key="1">
    <citation type="submission" date="2022-11" db="EMBL/GenBank/DDBJ databases">
        <title>Genome Sequence of Cubamyces cubensis.</title>
        <authorList>
            <person name="Buettner E."/>
        </authorList>
    </citation>
    <scope>NUCLEOTIDE SEQUENCE</scope>
    <source>
        <strain evidence="3">MPL-01</strain>
    </source>
</reference>
<evidence type="ECO:0000256" key="2">
    <source>
        <dbReference type="SAM" id="Phobius"/>
    </source>
</evidence>
<protein>
    <submittedName>
        <fullName evidence="3">Uncharacterized protein</fullName>
    </submittedName>
</protein>
<feature type="transmembrane region" description="Helical" evidence="2">
    <location>
        <begin position="17"/>
        <end position="36"/>
    </location>
</feature>
<gene>
    <name evidence="3" type="ORF">ONZ51_g4085</name>
</gene>
<keyword evidence="2" id="KW-0472">Membrane</keyword>
<dbReference type="EMBL" id="JAPEVG010000076">
    <property type="protein sequence ID" value="KAJ8487594.1"/>
    <property type="molecule type" value="Genomic_DNA"/>
</dbReference>
<keyword evidence="2" id="KW-0812">Transmembrane</keyword>
<sequence length="427" mass="46549">MTFPGCRTFAFPSLYRLVFLALSVLELALFTSAVLVNHTIDDQLMLTANVLRYVPPNGVWSQGQTCTTCLIHPGIIDVDKAFDGTWSYAAYQPGQQSTEVQAFFNGTAVYVYNIVPNTVPGAATFVNLTFSIDGIYRGRYIFIPNESSEVLYNVSVFSATDLSQDVHNLTMNVVGNNASHVLFDYIVYTTDEPDPSNPGTDTTATPTSSSNKAPTPLGAIVGGVIGGAAALLLAGVLLLILLCRRRSHRQARENALPPPATPFYISSTERMIATQTPTERVANAHGPPPSRDRDMYQVALQRSDPCAYPHAHQQYAAHTPVDDVVSPLSSSEPRHSDVPPSIQRNVYRRPPAEKATPTLVIQNHPRSDFTVSDGSSLSNRSGSQVTESMVRAQVTAMLHDEIKKLAMASEANRVPTSHELPPYYDAR</sequence>